<accession>A0A820A9F6</accession>
<reference evidence="1" key="1">
    <citation type="submission" date="2021-02" db="EMBL/GenBank/DDBJ databases">
        <authorList>
            <person name="Nowell W R."/>
        </authorList>
    </citation>
    <scope>NUCLEOTIDE SEQUENCE</scope>
</reference>
<dbReference type="Proteomes" id="UP000663874">
    <property type="component" value="Unassembled WGS sequence"/>
</dbReference>
<proteinExistence type="predicted"/>
<dbReference type="InterPro" id="IPR045851">
    <property type="entry name" value="AMP-bd_C_sf"/>
</dbReference>
<comment type="caution">
    <text evidence="1">The sequence shown here is derived from an EMBL/GenBank/DDBJ whole genome shotgun (WGS) entry which is preliminary data.</text>
</comment>
<dbReference type="SUPFAM" id="SSF56801">
    <property type="entry name" value="Acetyl-CoA synthetase-like"/>
    <property type="match status" value="1"/>
</dbReference>
<name>A0A820A9F6_9BILA</name>
<evidence type="ECO:0000313" key="2">
    <source>
        <dbReference type="Proteomes" id="UP000663874"/>
    </source>
</evidence>
<gene>
    <name evidence="1" type="ORF">FNK824_LOCUS35539</name>
</gene>
<dbReference type="Gene3D" id="3.30.300.30">
    <property type="match status" value="1"/>
</dbReference>
<dbReference type="AlphaFoldDB" id="A0A820A9F6"/>
<organism evidence="1 2">
    <name type="scientific">Rotaria sordida</name>
    <dbReference type="NCBI Taxonomy" id="392033"/>
    <lineage>
        <taxon>Eukaryota</taxon>
        <taxon>Metazoa</taxon>
        <taxon>Spiralia</taxon>
        <taxon>Gnathifera</taxon>
        <taxon>Rotifera</taxon>
        <taxon>Eurotatoria</taxon>
        <taxon>Bdelloidea</taxon>
        <taxon>Philodinida</taxon>
        <taxon>Philodinidae</taxon>
        <taxon>Rotaria</taxon>
    </lineage>
</organism>
<sequence length="241" mass="28118">MVGVIDNHDHIVPWNCKGRLCFGDNDSIFSTDLTVQCSSETKEIFQCEHPSMSIFNGQYVNLSEIEHELERLPCIRKVWVTIISNNNQDFIGAVYQVCDDAAAFVSISWFERLVTFAKLCLPSRLIPSLWARVESNIDDRNSLREILHTADKIHKNDHHDETSLSFEQKIQRLVQNTLNLDHLPDLSEDFFPERRKDTISSHRLVRALQIERSDYTHTNLFEHRTLQDVIHYLQQSPTRKD</sequence>
<evidence type="ECO:0000313" key="1">
    <source>
        <dbReference type="EMBL" id="CAF4186952.1"/>
    </source>
</evidence>
<protein>
    <submittedName>
        <fullName evidence="1">Uncharacterized protein</fullName>
    </submittedName>
</protein>
<dbReference type="EMBL" id="CAJOBE010015178">
    <property type="protein sequence ID" value="CAF4186952.1"/>
    <property type="molecule type" value="Genomic_DNA"/>
</dbReference>